<dbReference type="AlphaFoldDB" id="A0A0C3AMN2"/>
<reference evidence="3" key="2">
    <citation type="submission" date="2015-01" db="EMBL/GenBank/DDBJ databases">
        <title>Evolutionary Origins and Diversification of the Mycorrhizal Mutualists.</title>
        <authorList>
            <consortium name="DOE Joint Genome Institute"/>
            <consortium name="Mycorrhizal Genomics Consortium"/>
            <person name="Kohler A."/>
            <person name="Kuo A."/>
            <person name="Nagy L.G."/>
            <person name="Floudas D."/>
            <person name="Copeland A."/>
            <person name="Barry K.W."/>
            <person name="Cichocki N."/>
            <person name="Veneault-Fourrey C."/>
            <person name="LaButti K."/>
            <person name="Lindquist E.A."/>
            <person name="Lipzen A."/>
            <person name="Lundell T."/>
            <person name="Morin E."/>
            <person name="Murat C."/>
            <person name="Riley R."/>
            <person name="Ohm R."/>
            <person name="Sun H."/>
            <person name="Tunlid A."/>
            <person name="Henrissat B."/>
            <person name="Grigoriev I.V."/>
            <person name="Hibbett D.S."/>
            <person name="Martin F."/>
        </authorList>
    </citation>
    <scope>NUCLEOTIDE SEQUENCE [LARGE SCALE GENOMIC DNA]</scope>
    <source>
        <strain evidence="3">F 1598</strain>
    </source>
</reference>
<keyword evidence="1" id="KW-0732">Signal</keyword>
<gene>
    <name evidence="2" type="ORF">PILCRDRAFT_13821</name>
</gene>
<proteinExistence type="predicted"/>
<evidence type="ECO:0000313" key="2">
    <source>
        <dbReference type="EMBL" id="KIM75133.1"/>
    </source>
</evidence>
<name>A0A0C3AMN2_PILCF</name>
<organism evidence="2 3">
    <name type="scientific">Piloderma croceum (strain F 1598)</name>
    <dbReference type="NCBI Taxonomy" id="765440"/>
    <lineage>
        <taxon>Eukaryota</taxon>
        <taxon>Fungi</taxon>
        <taxon>Dikarya</taxon>
        <taxon>Basidiomycota</taxon>
        <taxon>Agaricomycotina</taxon>
        <taxon>Agaricomycetes</taxon>
        <taxon>Agaricomycetidae</taxon>
        <taxon>Atheliales</taxon>
        <taxon>Atheliaceae</taxon>
        <taxon>Piloderma</taxon>
    </lineage>
</organism>
<feature type="signal peptide" evidence="1">
    <location>
        <begin position="1"/>
        <end position="38"/>
    </location>
</feature>
<reference evidence="2 3" key="1">
    <citation type="submission" date="2014-04" db="EMBL/GenBank/DDBJ databases">
        <authorList>
            <consortium name="DOE Joint Genome Institute"/>
            <person name="Kuo A."/>
            <person name="Tarkka M."/>
            <person name="Buscot F."/>
            <person name="Kohler A."/>
            <person name="Nagy L.G."/>
            <person name="Floudas D."/>
            <person name="Copeland A."/>
            <person name="Barry K.W."/>
            <person name="Cichocki N."/>
            <person name="Veneault-Fourrey C."/>
            <person name="LaButti K."/>
            <person name="Lindquist E.A."/>
            <person name="Lipzen A."/>
            <person name="Lundell T."/>
            <person name="Morin E."/>
            <person name="Murat C."/>
            <person name="Sun H."/>
            <person name="Tunlid A."/>
            <person name="Henrissat B."/>
            <person name="Grigoriev I.V."/>
            <person name="Hibbett D.S."/>
            <person name="Martin F."/>
            <person name="Nordberg H.P."/>
            <person name="Cantor M.N."/>
            <person name="Hua S.X."/>
        </authorList>
    </citation>
    <scope>NUCLEOTIDE SEQUENCE [LARGE SCALE GENOMIC DNA]</scope>
    <source>
        <strain evidence="2 3">F 1598</strain>
    </source>
</reference>
<dbReference type="InParanoid" id="A0A0C3AMN2"/>
<protein>
    <recommendedName>
        <fullName evidence="4">Secreted protein</fullName>
    </recommendedName>
</protein>
<evidence type="ECO:0008006" key="4">
    <source>
        <dbReference type="Google" id="ProtNLM"/>
    </source>
</evidence>
<dbReference type="HOGENOM" id="CLU_1826001_0_0_1"/>
<accession>A0A0C3AMN2</accession>
<dbReference type="EMBL" id="KN833050">
    <property type="protein sequence ID" value="KIM75133.1"/>
    <property type="molecule type" value="Genomic_DNA"/>
</dbReference>
<evidence type="ECO:0000256" key="1">
    <source>
        <dbReference type="SAM" id="SignalP"/>
    </source>
</evidence>
<sequence length="141" mass="15851">MRSIASMGNGRPKFYIRAHMKFIFAIIAVALLAPEAMAAPSTDIDNAYIGGCVWPRNDETGLQFMKRCPPKKRDSDIDNAYIGGCVWPRSDETGLEFMKRCPPKKRDSSIDDAYIGGCVWPRSDETGLEFMKRCPPKMVRV</sequence>
<evidence type="ECO:0000313" key="3">
    <source>
        <dbReference type="Proteomes" id="UP000054166"/>
    </source>
</evidence>
<keyword evidence="3" id="KW-1185">Reference proteome</keyword>
<feature type="chain" id="PRO_5002161014" description="Secreted protein" evidence="1">
    <location>
        <begin position="39"/>
        <end position="141"/>
    </location>
</feature>
<dbReference type="Proteomes" id="UP000054166">
    <property type="component" value="Unassembled WGS sequence"/>
</dbReference>